<dbReference type="EMBL" id="FRAU01000011">
    <property type="protein sequence ID" value="SHL06847.1"/>
    <property type="molecule type" value="Genomic_DNA"/>
</dbReference>
<reference evidence="2" key="1">
    <citation type="submission" date="2016-11" db="EMBL/GenBank/DDBJ databases">
        <authorList>
            <person name="Varghese N."/>
            <person name="Submissions S."/>
        </authorList>
    </citation>
    <scope>NUCLEOTIDE SEQUENCE [LARGE SCALE GENOMIC DNA]</scope>
    <source>
        <strain evidence="2">DSM 22212</strain>
    </source>
</reference>
<keyword evidence="2" id="KW-1185">Reference proteome</keyword>
<dbReference type="PROSITE" id="PS51257">
    <property type="entry name" value="PROKAR_LIPOPROTEIN"/>
    <property type="match status" value="1"/>
</dbReference>
<dbReference type="AlphaFoldDB" id="A0A1M6XLJ9"/>
<accession>A0A1M6XLJ9</accession>
<proteinExistence type="predicted"/>
<sequence>MLRAAYTSYIGTGHLFKWGLALLWLVGCQRDVSVPSPLKPHALQPGRFLVVLQGAVTDTLEGTARFRQDTSGVVVVDLSGQPDNRRGLSLEWSSAQADTLEAVRRWIAGPSSSAFVVGYLDWPPYTFVTEAGSLVLIERSRTDRVVATFRLALGALDRRTGEPLEVEAIGSFIAIPVSEK</sequence>
<organism evidence="1 2">
    <name type="scientific">Rhodothermus profundi</name>
    <dbReference type="NCBI Taxonomy" id="633813"/>
    <lineage>
        <taxon>Bacteria</taxon>
        <taxon>Pseudomonadati</taxon>
        <taxon>Rhodothermota</taxon>
        <taxon>Rhodothermia</taxon>
        <taxon>Rhodothermales</taxon>
        <taxon>Rhodothermaceae</taxon>
        <taxon>Rhodothermus</taxon>
    </lineage>
</organism>
<evidence type="ECO:0000313" key="2">
    <source>
        <dbReference type="Proteomes" id="UP000185812"/>
    </source>
</evidence>
<gene>
    <name evidence="1" type="ORF">SAMN04488087_2648</name>
</gene>
<evidence type="ECO:0000313" key="1">
    <source>
        <dbReference type="EMBL" id="SHL06847.1"/>
    </source>
</evidence>
<dbReference type="Proteomes" id="UP000185812">
    <property type="component" value="Unassembled WGS sequence"/>
</dbReference>
<dbReference type="STRING" id="633813.SAMN04488087_2648"/>
<dbReference type="OrthoDB" id="9914347at2"/>
<dbReference type="RefSeq" id="WP_072716440.1">
    <property type="nucleotide sequence ID" value="NZ_FRAU01000011.1"/>
</dbReference>
<name>A0A1M6XLJ9_9BACT</name>
<protein>
    <submittedName>
        <fullName evidence="1">Uncharacterized protein</fullName>
    </submittedName>
</protein>